<dbReference type="InterPro" id="IPR014001">
    <property type="entry name" value="Helicase_ATP-bd"/>
</dbReference>
<feature type="domain" description="Helicase C-terminal" evidence="3">
    <location>
        <begin position="2025"/>
        <end position="2198"/>
    </location>
</feature>
<keyword evidence="4" id="KW-0489">Methyltransferase</keyword>
<dbReference type="PANTHER" id="PTHR41313">
    <property type="entry name" value="ADENINE-SPECIFIC METHYLTRANSFERASE"/>
    <property type="match status" value="1"/>
</dbReference>
<feature type="region of interest" description="Disordered" evidence="2">
    <location>
        <begin position="597"/>
        <end position="646"/>
    </location>
</feature>
<organism evidence="4 5">
    <name type="scientific">Eubacterium callanderi</name>
    <dbReference type="NCBI Taxonomy" id="53442"/>
    <lineage>
        <taxon>Bacteria</taxon>
        <taxon>Bacillati</taxon>
        <taxon>Bacillota</taxon>
        <taxon>Clostridia</taxon>
        <taxon>Eubacteriales</taxon>
        <taxon>Eubacteriaceae</taxon>
        <taxon>Eubacterium</taxon>
    </lineage>
</organism>
<dbReference type="Gene3D" id="3.40.50.150">
    <property type="entry name" value="Vaccinia Virus protein VP39"/>
    <property type="match status" value="1"/>
</dbReference>
<dbReference type="InterPro" id="IPR029063">
    <property type="entry name" value="SAM-dependent_MTases_sf"/>
</dbReference>
<feature type="compositionally biased region" description="Basic and acidic residues" evidence="2">
    <location>
        <begin position="378"/>
        <end position="393"/>
    </location>
</feature>
<keyword evidence="1" id="KW-0175">Coiled coil</keyword>
<evidence type="ECO:0000313" key="5">
    <source>
        <dbReference type="Proteomes" id="UP000184012"/>
    </source>
</evidence>
<feature type="compositionally biased region" description="Polar residues" evidence="2">
    <location>
        <begin position="395"/>
        <end position="406"/>
    </location>
</feature>
<evidence type="ECO:0000259" key="3">
    <source>
        <dbReference type="PROSITE" id="PS51194"/>
    </source>
</evidence>
<feature type="compositionally biased region" description="Basic and acidic residues" evidence="2">
    <location>
        <begin position="315"/>
        <end position="326"/>
    </location>
</feature>
<feature type="compositionally biased region" description="Basic and acidic residues" evidence="2">
    <location>
        <begin position="355"/>
        <end position="371"/>
    </location>
</feature>
<evidence type="ECO:0000256" key="2">
    <source>
        <dbReference type="SAM" id="MobiDB-lite"/>
    </source>
</evidence>
<dbReference type="Pfam" id="PF07669">
    <property type="entry name" value="Eco57I"/>
    <property type="match status" value="1"/>
</dbReference>
<dbReference type="SUPFAM" id="SSF52540">
    <property type="entry name" value="P-loop containing nucleoside triphosphate hydrolases"/>
    <property type="match status" value="2"/>
</dbReference>
<feature type="compositionally biased region" description="Basic and acidic residues" evidence="2">
    <location>
        <begin position="620"/>
        <end position="637"/>
    </location>
</feature>
<dbReference type="GO" id="GO:0009007">
    <property type="term" value="F:site-specific DNA-methyltransferase (adenine-specific) activity"/>
    <property type="evidence" value="ECO:0007669"/>
    <property type="project" value="UniProtKB-EC"/>
</dbReference>
<dbReference type="SMART" id="SM00487">
    <property type="entry name" value="DEXDc"/>
    <property type="match status" value="1"/>
</dbReference>
<dbReference type="InterPro" id="IPR027417">
    <property type="entry name" value="P-loop_NTPase"/>
</dbReference>
<dbReference type="CDD" id="cd02440">
    <property type="entry name" value="AdoMet_MTases"/>
    <property type="match status" value="1"/>
</dbReference>
<dbReference type="InterPro" id="IPR011639">
    <property type="entry name" value="MethylTrfase_TaqI-like_dom"/>
</dbReference>
<dbReference type="PROSITE" id="PS51194">
    <property type="entry name" value="HELICASE_CTER"/>
    <property type="match status" value="1"/>
</dbReference>
<dbReference type="Proteomes" id="UP000184012">
    <property type="component" value="Unassembled WGS sequence"/>
</dbReference>
<dbReference type="GO" id="GO:0006304">
    <property type="term" value="P:DNA modification"/>
    <property type="evidence" value="ECO:0007669"/>
    <property type="project" value="InterPro"/>
</dbReference>
<gene>
    <name evidence="4" type="ORF">SAMN04515649_111152</name>
</gene>
<dbReference type="PRINTS" id="PR00507">
    <property type="entry name" value="N12N6MTFRASE"/>
</dbReference>
<dbReference type="Gene3D" id="3.40.50.300">
    <property type="entry name" value="P-loop containing nucleotide triphosphate hydrolases"/>
    <property type="match status" value="2"/>
</dbReference>
<dbReference type="Pfam" id="PF00271">
    <property type="entry name" value="Helicase_C"/>
    <property type="match status" value="1"/>
</dbReference>
<dbReference type="SUPFAM" id="SSF53335">
    <property type="entry name" value="S-adenosyl-L-methionine-dependent methyltransferases"/>
    <property type="match status" value="1"/>
</dbReference>
<dbReference type="InterPro" id="IPR001650">
    <property type="entry name" value="Helicase_C-like"/>
</dbReference>
<protein>
    <submittedName>
        <fullName evidence="4">Adenine-specific DNA methylase, N12 class</fullName>
    </submittedName>
</protein>
<feature type="region of interest" description="Disordered" evidence="2">
    <location>
        <begin position="782"/>
        <end position="813"/>
    </location>
</feature>
<dbReference type="GO" id="GO:0032259">
    <property type="term" value="P:methylation"/>
    <property type="evidence" value="ECO:0007669"/>
    <property type="project" value="UniProtKB-KW"/>
</dbReference>
<dbReference type="InterPro" id="IPR052933">
    <property type="entry name" value="DNA_Protect_Modify"/>
</dbReference>
<sequence>MAIKYQSVVTLYNATLQEVTVRPENWMAFLKTASTNFRLPFDEQLLVHAQRPDVTAVLTTERWNRRFGRWVKPGSKGIAVFDKQSDHLHLKHYFDLSDTKEGWNKSRVRPVPLWQVQEIHHTAIIETLEDTFGKLEARENLMQAINSVSVNAGEDNLTDYLEDLKQSTAGSYLDGLDDQNLSKRLRDLMVNSMTYMLMLRCGLETKALFEADDFREITAFNTPQTINIIGSATCEITATALGAIAKTVRRLQREEQNDPGMFAKLEKSAYNEKQEKQPFNERSAENEHHLQPTGRLPAAGPDRAKGNTNAPGQVREPEKDLSDETPLRPVPEPAHPGETQRPLNRDTGNRGQTDGPDHPPDDGNRGRERNPESQQSDEMDRTSEQHPEERGRTDSPGTDLQLNQETPVPIPSQEILEEILITTPHLRDPKKTIQAVFEKQTEPERRARYLHRIFNKEVTKVTLKNGTSVFYEATEDALHFWSGTSETRTAESRVSWQSVADSLDRMIRQGRFTDDYRPIPSALEQQRLLDGKAEEKTPSAFLLAQESELKAGDAITLETTAYRILHMDDQQVELQKSAYPLLTETFDREVFEQWRKETPSHILQPTPLKQAPDKETEDTLTGKRAEDMPESDTKEKSPQPLLPEMPEDTPGYKLGYGLLGNGVTVWNSLVEEHGDYQTIAHISPEGQITFYRDDLPEAMIKRIENQAASEKRAYLERTKAEKPAEAVTVGMELEIDDRKYRVDAVDQELNEVSLQDITFNQSTGFPIFRREPLSFVNRYLDKQPTRPEAHRTDEKSSAQESANYEDSSEPAPDEAILTGSLEQHQYRITEDTLGTGGPKEKFKANIAAIKTLKQCEAEGRLAIPEEQSVLAGYVGWGSLPDAFDSAKDSWHTEYQQLKALLTEAEYKAARASTLTAFYTPPVVIKAMYQALERMGFRQGNLLDPACGTGHFFGLLPESMAGTQLYGVELDPLTAGIAKQLYPGSSIVNSGFEDFKPPDGFFDVAVGNVPYGQFKVNDAQYYRENFLIHDYFFAKALDTVRPGGIVAFITSKGTLDKQNSSVREYLARRAELVGAIRLPDNTFTANAGTRVTADILFLKRRDFLTPEKEELPAWTVLNMDDAGIEMNDYFVDYPEMILGKMVVESGPFGPETRCKALEGERLADQLSEAIRRLPPDIFEYDFGPEEDMEGEETETIPADFSVRNFSFTLKNNKIYYRENSQMRRITINKTAENRIRGMIDLREITRKLIDLQMEDYPDQDITLEQMRLNQVYDAYVKHYGSLNAQANRLVFRDDHSYPLLCSLEILDPMGAFIRKADMFTKRTILPRVEITHVDTAAEALAVSLSERAKVDLLYMAGLLYTPEQEPGLLDPQIETEGPLIPLDETPFREMVESLRNVIFKTPESGPFDFSGNWTEGWQTADEYLSGNVRQKLSVAKLAAATYPEFSVNVEALEKVQPQDLDASEIAVRLGTTWIPQEDIQDFAFETFETSDYYQRKIKIRQFPHNLEWRIEGKKLDRESVLVHETFGTTRKNAYEILETTLNLKDAKVYDYVLDDNGNQKPVLNQKETTLALEKQEQMKQAFQDWIWSDAGRRDRLTKYYNENFNATRLRTYDGSHLKFYGMNPEYTLRPHQVNGVARTIYGGNTLLAHVVGSGKTFTMIAAAMEQKRLGLCRKSMFVVPNHIVGQFASEWLQLYPSANLLVTTKRDFERQNRRHFCAKIATGDWDGVLIAHSQFEKIPLSNARQIAYYQAQVDEILGYLEELKYQQGERMTVKQLESSRKNIEKKIQTLMRQKDKDDVITFEELGVDRLFVDEADEFKNLFAYSKMRNVGGISQTEAQKSTDMFLKTRYMDELTGGKGVIFATGTPISNSMVEMFTLMRYLEYSTLTRLKLTMFDAWASTFGETITALELAPEGSTYRMKTRFARFHNLPELMTLFREVADIQTADMLALPVPKAEYRVIETEPSEFQKEMLESLVERAQKVRNRQVDPSEDNMLCITNDGRKLALDQRLLNPMLPDDPGSKVNALVQETYNLWKENEEKRLTQLIFCDLSTPKKDSEFNVYDDIKTKLIKKGVPDVEVAYIHEADTEAKKKAMFAKVRTGAIRIELGSTAKMGAGTNVQDLIIASHDLDIPWRPRDLEQRGGRSIRQGNQNPTVQIVRYITKGTFDAYMFQLLENKQRYISQIMTGKSPARTMEDVDDVALSFAEIKALATGNPLIKEKMDLDIEVSKLQTLKQSYLGQKYRLEDRISKEYPKEIAQLEETIEQLEKDAAHVNAQGPLDKETFTMRVGQAIYTDKVKAGEALIQICRGIKDTAPVPIGTYLEWPMTLHYNAFSQEFKVKIGDKIKHSATLGANPEGNIARINNAIKGIETTLLMKKETLENTKTQLAKAKIEVAKPFTREQELKEKSARLFELNALLSADSKDIALVDSEPEEGEIQTVKTKERTR</sequence>
<feature type="compositionally biased region" description="Basic and acidic residues" evidence="2">
    <location>
        <begin position="270"/>
        <end position="290"/>
    </location>
</feature>
<name>A0AB74F309_9FIRM</name>
<proteinExistence type="predicted"/>
<comment type="caution">
    <text evidence="4">The sequence shown here is derived from an EMBL/GenBank/DDBJ whole genome shotgun (WGS) entry which is preliminary data.</text>
</comment>
<dbReference type="PANTHER" id="PTHR41313:SF1">
    <property type="entry name" value="DNA METHYLASE ADENINE-SPECIFIC DOMAIN-CONTAINING PROTEIN"/>
    <property type="match status" value="1"/>
</dbReference>
<evidence type="ECO:0000313" key="4">
    <source>
        <dbReference type="EMBL" id="SHM12056.1"/>
    </source>
</evidence>
<accession>A0AB74F309</accession>
<dbReference type="EMBL" id="FRBP01000011">
    <property type="protein sequence ID" value="SHM12056.1"/>
    <property type="molecule type" value="Genomic_DNA"/>
</dbReference>
<reference evidence="4 5" key="1">
    <citation type="submission" date="2016-11" db="EMBL/GenBank/DDBJ databases">
        <authorList>
            <person name="Varghese N."/>
            <person name="Submissions S."/>
        </authorList>
    </citation>
    <scope>NUCLEOTIDE SEQUENCE [LARGE SCALE GENOMIC DNA]</scope>
    <source>
        <strain evidence="4 5">FD</strain>
    </source>
</reference>
<feature type="coiled-coil region" evidence="1">
    <location>
        <begin position="2249"/>
        <end position="2276"/>
    </location>
</feature>
<keyword evidence="4" id="KW-0808">Transferase</keyword>
<evidence type="ECO:0000256" key="1">
    <source>
        <dbReference type="SAM" id="Coils"/>
    </source>
</evidence>
<feature type="compositionally biased region" description="Basic and acidic residues" evidence="2">
    <location>
        <begin position="782"/>
        <end position="797"/>
    </location>
</feature>
<feature type="region of interest" description="Disordered" evidence="2">
    <location>
        <begin position="270"/>
        <end position="413"/>
    </location>
</feature>